<feature type="transmembrane region" description="Helical" evidence="7">
    <location>
        <begin position="6"/>
        <end position="23"/>
    </location>
</feature>
<keyword evidence="8" id="KW-0560">Oxidoreductase</keyword>
<evidence type="ECO:0000313" key="8">
    <source>
        <dbReference type="EMBL" id="MBT2987747.1"/>
    </source>
</evidence>
<comment type="similarity">
    <text evidence="2">Belongs to the CPA3 antiporters (TC 2.A.63) subunit C family.</text>
</comment>
<sequence length="93" mass="9860">MTQALLYALTGAVLFMLGVRAALLRDTVLPRLLALNVSGAGVFLIFVSLAYRGDSLPTDPVPHALVLTGLVVAVSATALALALNRRLREMDNE</sequence>
<keyword evidence="3" id="KW-1003">Cell membrane</keyword>
<organism evidence="8 9">
    <name type="scientific">Candidatus Thiodiazotropha taylori</name>
    <dbReference type="NCBI Taxonomy" id="2792791"/>
    <lineage>
        <taxon>Bacteria</taxon>
        <taxon>Pseudomonadati</taxon>
        <taxon>Pseudomonadota</taxon>
        <taxon>Gammaproteobacteria</taxon>
        <taxon>Chromatiales</taxon>
        <taxon>Sedimenticolaceae</taxon>
        <taxon>Candidatus Thiodiazotropha</taxon>
    </lineage>
</organism>
<dbReference type="GO" id="GO:0005886">
    <property type="term" value="C:plasma membrane"/>
    <property type="evidence" value="ECO:0007669"/>
    <property type="project" value="UniProtKB-SubCell"/>
</dbReference>
<evidence type="ECO:0000256" key="4">
    <source>
        <dbReference type="ARBA" id="ARBA00022692"/>
    </source>
</evidence>
<evidence type="ECO:0000256" key="7">
    <source>
        <dbReference type="SAM" id="Phobius"/>
    </source>
</evidence>
<evidence type="ECO:0000256" key="5">
    <source>
        <dbReference type="ARBA" id="ARBA00022989"/>
    </source>
</evidence>
<dbReference type="PANTHER" id="PTHR34583:SF2">
    <property type="entry name" value="ANTIPORTER SUBUNIT MNHC2-RELATED"/>
    <property type="match status" value="1"/>
</dbReference>
<dbReference type="InterPro" id="IPR039428">
    <property type="entry name" value="NUOK/Mnh_C1-like"/>
</dbReference>
<dbReference type="Proteomes" id="UP000770889">
    <property type="component" value="Unassembled WGS sequence"/>
</dbReference>
<evidence type="ECO:0000256" key="6">
    <source>
        <dbReference type="ARBA" id="ARBA00023136"/>
    </source>
</evidence>
<protein>
    <submittedName>
        <fullName evidence="8">NADH-quinone oxidoreductase subunit K</fullName>
        <ecNumber evidence="8">1.6.5.11</ecNumber>
    </submittedName>
</protein>
<keyword evidence="5 7" id="KW-1133">Transmembrane helix</keyword>
<comment type="subcellular location">
    <subcellularLocation>
        <location evidence="1">Cell membrane</location>
        <topology evidence="1">Multi-pass membrane protein</topology>
    </subcellularLocation>
</comment>
<dbReference type="EC" id="1.6.5.11" evidence="8"/>
<accession>A0A944MAC7</accession>
<evidence type="ECO:0000256" key="2">
    <source>
        <dbReference type="ARBA" id="ARBA00010388"/>
    </source>
</evidence>
<dbReference type="PANTHER" id="PTHR34583">
    <property type="entry name" value="ANTIPORTER SUBUNIT MNHC2-RELATED"/>
    <property type="match status" value="1"/>
</dbReference>
<feature type="transmembrane region" description="Helical" evidence="7">
    <location>
        <begin position="63"/>
        <end position="83"/>
    </location>
</feature>
<keyword evidence="6 7" id="KW-0472">Membrane</keyword>
<dbReference type="InterPro" id="IPR050601">
    <property type="entry name" value="CPA3_antiporter_subunitC"/>
</dbReference>
<proteinExistence type="inferred from homology"/>
<dbReference type="Gene3D" id="1.10.287.3510">
    <property type="match status" value="1"/>
</dbReference>
<evidence type="ECO:0000313" key="9">
    <source>
        <dbReference type="Proteomes" id="UP000770889"/>
    </source>
</evidence>
<gene>
    <name evidence="8" type="ORF">KME65_02185</name>
</gene>
<evidence type="ECO:0000256" key="1">
    <source>
        <dbReference type="ARBA" id="ARBA00004651"/>
    </source>
</evidence>
<keyword evidence="4 7" id="KW-0812">Transmembrane</keyword>
<name>A0A944MAC7_9GAMM</name>
<dbReference type="AlphaFoldDB" id="A0A944MAC7"/>
<feature type="transmembrane region" description="Helical" evidence="7">
    <location>
        <begin position="32"/>
        <end position="51"/>
    </location>
</feature>
<evidence type="ECO:0000256" key="3">
    <source>
        <dbReference type="ARBA" id="ARBA00022475"/>
    </source>
</evidence>
<dbReference type="Pfam" id="PF00420">
    <property type="entry name" value="Oxidored_q2"/>
    <property type="match status" value="1"/>
</dbReference>
<reference evidence="8 9" key="1">
    <citation type="submission" date="2021-05" db="EMBL/GenBank/DDBJ databases">
        <title>Genetic and Functional Diversity in Clade A Lucinid endosymbionts from the Bahamas.</title>
        <authorList>
            <person name="Giani N.M."/>
            <person name="Engel A.S."/>
            <person name="Campbell B.J."/>
        </authorList>
    </citation>
    <scope>NUCLEOTIDE SEQUENCE [LARGE SCALE GENOMIC DNA]</scope>
    <source>
        <strain evidence="8">LUC16012Gg_MoonRockCtena</strain>
    </source>
</reference>
<comment type="caution">
    <text evidence="8">The sequence shown here is derived from an EMBL/GenBank/DDBJ whole genome shotgun (WGS) entry which is preliminary data.</text>
</comment>
<dbReference type="EMBL" id="JAHHGM010000002">
    <property type="protein sequence ID" value="MBT2987747.1"/>
    <property type="molecule type" value="Genomic_DNA"/>
</dbReference>
<dbReference type="GO" id="GO:0016491">
    <property type="term" value="F:oxidoreductase activity"/>
    <property type="evidence" value="ECO:0007669"/>
    <property type="project" value="UniProtKB-KW"/>
</dbReference>